<keyword evidence="3" id="KW-1185">Reference proteome</keyword>
<feature type="region of interest" description="Disordered" evidence="1">
    <location>
        <begin position="1"/>
        <end position="39"/>
    </location>
</feature>
<evidence type="ECO:0000256" key="1">
    <source>
        <dbReference type="SAM" id="MobiDB-lite"/>
    </source>
</evidence>
<name>A0ABP0AAW6_PIPNA</name>
<dbReference type="EMBL" id="OY882864">
    <property type="protein sequence ID" value="CAK6447651.1"/>
    <property type="molecule type" value="Genomic_DNA"/>
</dbReference>
<dbReference type="Proteomes" id="UP001314169">
    <property type="component" value="Chromosome 7"/>
</dbReference>
<accession>A0ABP0AAW6</accession>
<gene>
    <name evidence="2" type="ORF">MPIPNATIZW_LOCUS15957</name>
</gene>
<organism evidence="2 3">
    <name type="scientific">Pipistrellus nathusii</name>
    <name type="common">Nathusius' pipistrelle</name>
    <dbReference type="NCBI Taxonomy" id="59473"/>
    <lineage>
        <taxon>Eukaryota</taxon>
        <taxon>Metazoa</taxon>
        <taxon>Chordata</taxon>
        <taxon>Craniata</taxon>
        <taxon>Vertebrata</taxon>
        <taxon>Euteleostomi</taxon>
        <taxon>Mammalia</taxon>
        <taxon>Eutheria</taxon>
        <taxon>Laurasiatheria</taxon>
        <taxon>Chiroptera</taxon>
        <taxon>Yangochiroptera</taxon>
        <taxon>Vespertilionidae</taxon>
        <taxon>Pipistrellus</taxon>
    </lineage>
</organism>
<protein>
    <submittedName>
        <fullName evidence="2">Uncharacterized protein</fullName>
    </submittedName>
</protein>
<sequence>MWCSHHKGPGAPPGFSPREEIHHRPPATRGLLPPPHAVEGQGVCTPSLGGKSSWDLNPAAYRPLSLTIVLVQDCPLPSLSQRLAARPPAGVRRSRSWFSIKSQFLLLHATVQGHSSLFLQKPLDTELDGVENVVCKYSFGF</sequence>
<reference evidence="2" key="1">
    <citation type="submission" date="2023-12" db="EMBL/GenBank/DDBJ databases">
        <authorList>
            <person name="Brown T."/>
        </authorList>
    </citation>
    <scope>NUCLEOTIDE SEQUENCE</scope>
</reference>
<evidence type="ECO:0000313" key="3">
    <source>
        <dbReference type="Proteomes" id="UP001314169"/>
    </source>
</evidence>
<proteinExistence type="predicted"/>
<evidence type="ECO:0000313" key="2">
    <source>
        <dbReference type="EMBL" id="CAK6447651.1"/>
    </source>
</evidence>